<dbReference type="OrthoDB" id="2417614at2759"/>
<protein>
    <recommendedName>
        <fullName evidence="2">Bacteriophage T5 Orf172 DNA-binding domain-containing protein</fullName>
    </recommendedName>
</protein>
<feature type="region of interest" description="Disordered" evidence="1">
    <location>
        <begin position="1"/>
        <end position="30"/>
    </location>
</feature>
<evidence type="ECO:0000256" key="1">
    <source>
        <dbReference type="SAM" id="MobiDB-lite"/>
    </source>
</evidence>
<dbReference type="GeneID" id="54418648"/>
<feature type="compositionally biased region" description="Basic residues" evidence="1">
    <location>
        <begin position="185"/>
        <end position="198"/>
    </location>
</feature>
<reference evidence="5" key="3">
    <citation type="submission" date="2025-04" db="UniProtKB">
        <authorList>
            <consortium name="RefSeq"/>
        </authorList>
    </citation>
    <scope>IDENTIFICATION</scope>
    <source>
        <strain evidence="5">CBS 781.70</strain>
    </source>
</reference>
<keyword evidence="4" id="KW-1185">Reference proteome</keyword>
<evidence type="ECO:0000313" key="4">
    <source>
        <dbReference type="Proteomes" id="UP000504638"/>
    </source>
</evidence>
<dbReference type="InterPro" id="IPR018306">
    <property type="entry name" value="Phage_T5_Orf172_DNA-bd"/>
</dbReference>
<reference evidence="3 5" key="1">
    <citation type="submission" date="2020-01" db="EMBL/GenBank/DDBJ databases">
        <authorList>
            <consortium name="DOE Joint Genome Institute"/>
            <person name="Haridas S."/>
            <person name="Albert R."/>
            <person name="Binder M."/>
            <person name="Bloem J."/>
            <person name="Labutti K."/>
            <person name="Salamov A."/>
            <person name="Andreopoulos B."/>
            <person name="Baker S.E."/>
            <person name="Barry K."/>
            <person name="Bills G."/>
            <person name="Bluhm B.H."/>
            <person name="Cannon C."/>
            <person name="Castanera R."/>
            <person name="Culley D.E."/>
            <person name="Daum C."/>
            <person name="Ezra D."/>
            <person name="Gonzalez J.B."/>
            <person name="Henrissat B."/>
            <person name="Kuo A."/>
            <person name="Liang C."/>
            <person name="Lipzen A."/>
            <person name="Lutzoni F."/>
            <person name="Magnuson J."/>
            <person name="Mondo S."/>
            <person name="Nolan M."/>
            <person name="Ohm R."/>
            <person name="Pangilinan J."/>
            <person name="Park H.-J."/>
            <person name="Ramirez L."/>
            <person name="Alfaro M."/>
            <person name="Sun H."/>
            <person name="Tritt A."/>
            <person name="Yoshinaga Y."/>
            <person name="Zwiers L.-H."/>
            <person name="Turgeon B.G."/>
            <person name="Goodwin S.B."/>
            <person name="Spatafora J.W."/>
            <person name="Crous P.W."/>
            <person name="Grigoriev I.V."/>
        </authorList>
    </citation>
    <scope>NUCLEOTIDE SEQUENCE</scope>
    <source>
        <strain evidence="3 5">CBS 781.70</strain>
    </source>
</reference>
<dbReference type="EMBL" id="ML975155">
    <property type="protein sequence ID" value="KAF1813516.1"/>
    <property type="molecule type" value="Genomic_DNA"/>
</dbReference>
<evidence type="ECO:0000259" key="2">
    <source>
        <dbReference type="Pfam" id="PF10544"/>
    </source>
</evidence>
<feature type="region of interest" description="Disordered" evidence="1">
    <location>
        <begin position="474"/>
        <end position="501"/>
    </location>
</feature>
<evidence type="ECO:0000313" key="3">
    <source>
        <dbReference type="EMBL" id="KAF1813516.1"/>
    </source>
</evidence>
<feature type="domain" description="Bacteriophage T5 Orf172 DNA-binding" evidence="2">
    <location>
        <begin position="437"/>
        <end position="569"/>
    </location>
</feature>
<gene>
    <name evidence="3 5" type="ORF">P152DRAFT_448816</name>
</gene>
<dbReference type="Proteomes" id="UP000504638">
    <property type="component" value="Unplaced"/>
</dbReference>
<feature type="compositionally biased region" description="Polar residues" evidence="1">
    <location>
        <begin position="314"/>
        <end position="325"/>
    </location>
</feature>
<feature type="compositionally biased region" description="Polar residues" evidence="1">
    <location>
        <begin position="132"/>
        <end position="141"/>
    </location>
</feature>
<proteinExistence type="predicted"/>
<dbReference type="AlphaFoldDB" id="A0A6G1G6G3"/>
<feature type="compositionally biased region" description="Polar residues" evidence="1">
    <location>
        <begin position="15"/>
        <end position="25"/>
    </location>
</feature>
<feature type="compositionally biased region" description="Polar residues" evidence="1">
    <location>
        <begin position="352"/>
        <end position="363"/>
    </location>
</feature>
<dbReference type="PANTHER" id="PTHR28094:SF2">
    <property type="entry name" value="BACTERIOPHAGE T5 ORF172 DNA-BINDING DOMAIN-CONTAINING PROTEIN"/>
    <property type="match status" value="1"/>
</dbReference>
<dbReference type="RefSeq" id="XP_033535147.1">
    <property type="nucleotide sequence ID" value="XM_033678078.1"/>
</dbReference>
<dbReference type="Pfam" id="PF10544">
    <property type="entry name" value="T5orf172"/>
    <property type="match status" value="1"/>
</dbReference>
<name>A0A6G1G6G3_9PEZI</name>
<feature type="region of interest" description="Disordered" evidence="1">
    <location>
        <begin position="290"/>
        <end position="363"/>
    </location>
</feature>
<organism evidence="3">
    <name type="scientific">Eremomyces bilateralis CBS 781.70</name>
    <dbReference type="NCBI Taxonomy" id="1392243"/>
    <lineage>
        <taxon>Eukaryota</taxon>
        <taxon>Fungi</taxon>
        <taxon>Dikarya</taxon>
        <taxon>Ascomycota</taxon>
        <taxon>Pezizomycotina</taxon>
        <taxon>Dothideomycetes</taxon>
        <taxon>Dothideomycetes incertae sedis</taxon>
        <taxon>Eremomycetales</taxon>
        <taxon>Eremomycetaceae</taxon>
        <taxon>Eremomyces</taxon>
    </lineage>
</organism>
<evidence type="ECO:0000313" key="5">
    <source>
        <dbReference type="RefSeq" id="XP_033535147.1"/>
    </source>
</evidence>
<reference evidence="5" key="2">
    <citation type="submission" date="2020-04" db="EMBL/GenBank/DDBJ databases">
        <authorList>
            <consortium name="NCBI Genome Project"/>
        </authorList>
    </citation>
    <scope>NUCLEOTIDE SEQUENCE</scope>
    <source>
        <strain evidence="5">CBS 781.70</strain>
    </source>
</reference>
<feature type="region of interest" description="Disordered" evidence="1">
    <location>
        <begin position="114"/>
        <end position="273"/>
    </location>
</feature>
<feature type="compositionally biased region" description="Basic and acidic residues" evidence="1">
    <location>
        <begin position="250"/>
        <end position="259"/>
    </location>
</feature>
<dbReference type="InterPro" id="IPR053006">
    <property type="entry name" value="Meiosis_regulatory"/>
</dbReference>
<sequence length="579" mass="64650">MPPALTAPELHQIGPNRTDSRNASRTCHGITQKGRPCRRALAAPKSPLAVTVSGSDEGSVDLQVDAEALYCVHHKTQAVRDKHVVTVRRVGSKGSLEELFSGLGIAESEIGTASGRVAASPSSRGRNEHVAGQSSTANSNQRKPRRARRREEGGDPEWVPESGEELHLKPQGMSSSYAKAQPPRTRARAPRRQPRKKASFLSSLMSCMTLDEPLDDSPRAQRRPRRKNSRESPLAAISEEQEPAVRASRTHVERLHDEGPLQQGTTGELYPRLPERLSTDTLVASMRLSAAENESRRASTPRHGQQPKAESPSKLRTPSTGNGPTTPKRRPVQGITARKDSAVDASDRSDSPMQANSRSPQRTTAELMQTISHLPPALAASLLAKLATFKPTGTDGYIYIYWLTDAHDLPLPQPYHQNAMSQNHPSTLIPSLQRVDKPTIFLKIGLATNVYRRMKQWDDCGYPKYNWFYPRASSGSTPVTTPDGHHRRHGSTAAAASHGHDLNELLESEPDRNRVIRSVDWVEKMIHLELQEQRVKWECTRHERWHTEWFEVERSRRGITRVFEVVKKWAEQSEKMMDG</sequence>
<accession>A0A6G1G6G3</accession>
<feature type="compositionally biased region" description="Basic and acidic residues" evidence="1">
    <location>
        <begin position="337"/>
        <end position="350"/>
    </location>
</feature>
<dbReference type="PANTHER" id="PTHR28094">
    <property type="entry name" value="MEIOTICALLY UP-REGULATED GENE 113 PROTEIN"/>
    <property type="match status" value="1"/>
</dbReference>